<proteinExistence type="predicted"/>
<dbReference type="Gene3D" id="1.25.40.20">
    <property type="entry name" value="Ankyrin repeat-containing domain"/>
    <property type="match status" value="2"/>
</dbReference>
<keyword evidence="2 3" id="KW-0040">ANK repeat</keyword>
<evidence type="ECO:0000313" key="4">
    <source>
        <dbReference type="EnsemblMetazoa" id="Aqu2.1.13446_001"/>
    </source>
</evidence>
<reference evidence="4" key="1">
    <citation type="submission" date="2017-05" db="UniProtKB">
        <authorList>
            <consortium name="EnsemblMetazoa"/>
        </authorList>
    </citation>
    <scope>IDENTIFICATION</scope>
</reference>
<dbReference type="PROSITE" id="PS50088">
    <property type="entry name" value="ANK_REPEAT"/>
    <property type="match status" value="2"/>
</dbReference>
<keyword evidence="1" id="KW-0677">Repeat</keyword>
<dbReference type="EnsemblMetazoa" id="Aqu2.1.13446_001">
    <property type="protein sequence ID" value="Aqu2.1.13446_001"/>
    <property type="gene ID" value="Aqu2.1.13446"/>
</dbReference>
<sequence length="231" mass="25129">MSVMGPSSSSVVDQQLYDAARDGDIEGMRSALSNGADINWKIPPGNYTPLHAAARGNKADAVQCLISKGAAIEPRDLNGSTPLIDAAVYGSTQVVTMLLEKGADVTASTDTYKRPVGIDIFFGMEDILRIKMYTCTLNVPPLSLTYSILWSIEDRPTIKTGRTALDYAEEVHVRHSDTATILRIHSGNLESSATASSLTMCKLLDSPRLRRRVLSSWVVILSFCQHSLIDL</sequence>
<evidence type="ECO:0000256" key="3">
    <source>
        <dbReference type="PROSITE-ProRule" id="PRU00023"/>
    </source>
</evidence>
<dbReference type="InterPro" id="IPR036770">
    <property type="entry name" value="Ankyrin_rpt-contain_sf"/>
</dbReference>
<dbReference type="AlphaFoldDB" id="A0A1X7TFK0"/>
<dbReference type="STRING" id="400682.A0A1X7TFK0"/>
<dbReference type="InterPro" id="IPR002110">
    <property type="entry name" value="Ankyrin_rpt"/>
</dbReference>
<protein>
    <submittedName>
        <fullName evidence="4">Uncharacterized protein</fullName>
    </submittedName>
</protein>
<dbReference type="SMART" id="SM00248">
    <property type="entry name" value="ANK"/>
    <property type="match status" value="4"/>
</dbReference>
<dbReference type="PRINTS" id="PR01415">
    <property type="entry name" value="ANKYRIN"/>
</dbReference>
<dbReference type="SUPFAM" id="SSF48403">
    <property type="entry name" value="Ankyrin repeat"/>
    <property type="match status" value="1"/>
</dbReference>
<dbReference type="InParanoid" id="A0A1X7TFK0"/>
<accession>A0A1X7TFK0</accession>
<feature type="repeat" description="ANK" evidence="3">
    <location>
        <begin position="45"/>
        <end position="77"/>
    </location>
</feature>
<dbReference type="PANTHER" id="PTHR24171">
    <property type="entry name" value="ANKYRIN REPEAT DOMAIN-CONTAINING PROTEIN 39-RELATED"/>
    <property type="match status" value="1"/>
</dbReference>
<evidence type="ECO:0000256" key="1">
    <source>
        <dbReference type="ARBA" id="ARBA00022737"/>
    </source>
</evidence>
<feature type="repeat" description="ANK" evidence="3">
    <location>
        <begin position="78"/>
        <end position="110"/>
    </location>
</feature>
<dbReference type="Pfam" id="PF12796">
    <property type="entry name" value="Ank_2"/>
    <property type="match status" value="1"/>
</dbReference>
<organism evidence="4">
    <name type="scientific">Amphimedon queenslandica</name>
    <name type="common">Sponge</name>
    <dbReference type="NCBI Taxonomy" id="400682"/>
    <lineage>
        <taxon>Eukaryota</taxon>
        <taxon>Metazoa</taxon>
        <taxon>Porifera</taxon>
        <taxon>Demospongiae</taxon>
        <taxon>Heteroscleromorpha</taxon>
        <taxon>Haplosclerida</taxon>
        <taxon>Niphatidae</taxon>
        <taxon>Amphimedon</taxon>
    </lineage>
</organism>
<dbReference type="OrthoDB" id="426293at2759"/>
<name>A0A1X7TFK0_AMPQE</name>
<dbReference type="PROSITE" id="PS50297">
    <property type="entry name" value="ANK_REP_REGION"/>
    <property type="match status" value="2"/>
</dbReference>
<evidence type="ECO:0000256" key="2">
    <source>
        <dbReference type="ARBA" id="ARBA00023043"/>
    </source>
</evidence>